<comment type="caution">
    <text evidence="2">The sequence shown here is derived from an EMBL/GenBank/DDBJ whole genome shotgun (WGS) entry which is preliminary data.</text>
</comment>
<feature type="compositionally biased region" description="Basic and acidic residues" evidence="1">
    <location>
        <begin position="1"/>
        <end position="18"/>
    </location>
</feature>
<sequence length="159" mass="18536">MEKEQQDGLVRRVNERGKDGKRRRKEGRTGMEKEQQDGMVRRVNERGKGGKRRMKEGQGWRRNSRIGWVGQVTSSQCSVESQEKMWVDVGVREEWVEEAIECGLYEGDVGVREKWVEEFGCRELLNVGYMREMWCEGEVGGGVGCRELLNVGYMREKWV</sequence>
<feature type="region of interest" description="Disordered" evidence="1">
    <location>
        <begin position="1"/>
        <end position="58"/>
    </location>
</feature>
<dbReference type="AlphaFoldDB" id="A0AAE1F561"/>
<name>A0AAE1F561_PETCI</name>
<proteinExistence type="predicted"/>
<reference evidence="2" key="1">
    <citation type="submission" date="2023-10" db="EMBL/GenBank/DDBJ databases">
        <title>Genome assemblies of two species of porcelain crab, Petrolisthes cinctipes and Petrolisthes manimaculis (Anomura: Porcellanidae).</title>
        <authorList>
            <person name="Angst P."/>
        </authorList>
    </citation>
    <scope>NUCLEOTIDE SEQUENCE</scope>
    <source>
        <strain evidence="2">PB745_01</strain>
        <tissue evidence="2">Gill</tissue>
    </source>
</reference>
<evidence type="ECO:0000256" key="1">
    <source>
        <dbReference type="SAM" id="MobiDB-lite"/>
    </source>
</evidence>
<feature type="compositionally biased region" description="Basic and acidic residues" evidence="1">
    <location>
        <begin position="27"/>
        <end position="48"/>
    </location>
</feature>
<protein>
    <submittedName>
        <fullName evidence="2">Uncharacterized protein</fullName>
    </submittedName>
</protein>
<gene>
    <name evidence="2" type="ORF">Pcinc_027446</name>
</gene>
<evidence type="ECO:0000313" key="3">
    <source>
        <dbReference type="Proteomes" id="UP001286313"/>
    </source>
</evidence>
<evidence type="ECO:0000313" key="2">
    <source>
        <dbReference type="EMBL" id="KAK3867064.1"/>
    </source>
</evidence>
<keyword evidence="3" id="KW-1185">Reference proteome</keyword>
<dbReference type="Proteomes" id="UP001286313">
    <property type="component" value="Unassembled WGS sequence"/>
</dbReference>
<organism evidence="2 3">
    <name type="scientific">Petrolisthes cinctipes</name>
    <name type="common">Flat porcelain crab</name>
    <dbReference type="NCBI Taxonomy" id="88211"/>
    <lineage>
        <taxon>Eukaryota</taxon>
        <taxon>Metazoa</taxon>
        <taxon>Ecdysozoa</taxon>
        <taxon>Arthropoda</taxon>
        <taxon>Crustacea</taxon>
        <taxon>Multicrustacea</taxon>
        <taxon>Malacostraca</taxon>
        <taxon>Eumalacostraca</taxon>
        <taxon>Eucarida</taxon>
        <taxon>Decapoda</taxon>
        <taxon>Pleocyemata</taxon>
        <taxon>Anomura</taxon>
        <taxon>Galatheoidea</taxon>
        <taxon>Porcellanidae</taxon>
        <taxon>Petrolisthes</taxon>
    </lineage>
</organism>
<accession>A0AAE1F561</accession>
<dbReference type="EMBL" id="JAWQEG010003280">
    <property type="protein sequence ID" value="KAK3867064.1"/>
    <property type="molecule type" value="Genomic_DNA"/>
</dbReference>